<dbReference type="InterPro" id="IPR036514">
    <property type="entry name" value="SGNH_hydro_sf"/>
</dbReference>
<organism evidence="2">
    <name type="scientific">hydrothermal vent metagenome</name>
    <dbReference type="NCBI Taxonomy" id="652676"/>
    <lineage>
        <taxon>unclassified sequences</taxon>
        <taxon>metagenomes</taxon>
        <taxon>ecological metagenomes</taxon>
    </lineage>
</organism>
<protein>
    <recommendedName>
        <fullName evidence="3">AlgX/AlgJ SGNH hydrolase-like domain-containing protein</fullName>
    </recommendedName>
</protein>
<dbReference type="EMBL" id="UOFT01000076">
    <property type="protein sequence ID" value="VAW99164.1"/>
    <property type="molecule type" value="Genomic_DNA"/>
</dbReference>
<dbReference type="Gene3D" id="3.40.50.1110">
    <property type="entry name" value="SGNH hydrolase"/>
    <property type="match status" value="1"/>
</dbReference>
<sequence length="387" mass="44778">MTIPNITEQKNWFESNPKKTIAFIVIFGFLIIDFSLAAALKIVGVFKPSYVTSNVREAYYRRADPVYHHGLKKNISNYIAEWGKQDYRVDTNSLGFKDNGNQHVPLESKHKRIIVIGDSFTEGMAIPFDKTFAGLLKNNFKQYNVDVLNAAASSYSPIIYYRKIKYLIETVGLKFDSVVVLIDLSDAEDEALGYRFDKDENVISQGSAANLGAAESKHSAKPKNIKQPMTVKDFFTQYTYFLGQLRNLSAYLKAKTRSWERGLKQRRAMWTMDKSLYNEFGEKGLTIGAKHMLQLKNLLDKQQISLTVVVYPWPDQIYNDDFESKQVNFWYNWSRKNKVEFINLFNAFVPTTTAEETIRKYYINGDVHWNEVGHKRVFQVLKTRLQP</sequence>
<evidence type="ECO:0008006" key="3">
    <source>
        <dbReference type="Google" id="ProtNLM"/>
    </source>
</evidence>
<evidence type="ECO:0000313" key="2">
    <source>
        <dbReference type="EMBL" id="VAW99164.1"/>
    </source>
</evidence>
<accession>A0A3B1AYM9</accession>
<dbReference type="AlphaFoldDB" id="A0A3B1AYM9"/>
<keyword evidence="1" id="KW-1133">Transmembrane helix</keyword>
<evidence type="ECO:0000256" key="1">
    <source>
        <dbReference type="SAM" id="Phobius"/>
    </source>
</evidence>
<proteinExistence type="predicted"/>
<keyword evidence="1" id="KW-0812">Transmembrane</keyword>
<gene>
    <name evidence="2" type="ORF">MNBD_GAMMA23-1478</name>
</gene>
<dbReference type="SUPFAM" id="SSF52266">
    <property type="entry name" value="SGNH hydrolase"/>
    <property type="match status" value="1"/>
</dbReference>
<feature type="transmembrane region" description="Helical" evidence="1">
    <location>
        <begin position="21"/>
        <end position="46"/>
    </location>
</feature>
<reference evidence="2" key="1">
    <citation type="submission" date="2018-06" db="EMBL/GenBank/DDBJ databases">
        <authorList>
            <person name="Zhirakovskaya E."/>
        </authorList>
    </citation>
    <scope>NUCLEOTIDE SEQUENCE</scope>
</reference>
<keyword evidence="1" id="KW-0472">Membrane</keyword>
<name>A0A3B1AYM9_9ZZZZ</name>